<sequence length="143" mass="16031">MERHQTRCFWPWGESGQNRENSDKVGSARINFRNSRNRFLGHENIRKDTKHGGFRLRESSGKIERARIVSGIVAIDSSHLKIYGKTPNTVFLAFGRVRTKSGKVGSARIVSGIVAIDSSHIKTYGRTPNTVFLAFGRVWAKSG</sequence>
<evidence type="ECO:0000313" key="2">
    <source>
        <dbReference type="Proteomes" id="UP001162164"/>
    </source>
</evidence>
<protein>
    <recommendedName>
        <fullName evidence="3">Ribosomal protein S11</fullName>
    </recommendedName>
</protein>
<gene>
    <name evidence="1" type="ORF">NQ317_016556</name>
</gene>
<proteinExistence type="predicted"/>
<organism evidence="1 2">
    <name type="scientific">Molorchus minor</name>
    <dbReference type="NCBI Taxonomy" id="1323400"/>
    <lineage>
        <taxon>Eukaryota</taxon>
        <taxon>Metazoa</taxon>
        <taxon>Ecdysozoa</taxon>
        <taxon>Arthropoda</taxon>
        <taxon>Hexapoda</taxon>
        <taxon>Insecta</taxon>
        <taxon>Pterygota</taxon>
        <taxon>Neoptera</taxon>
        <taxon>Endopterygota</taxon>
        <taxon>Coleoptera</taxon>
        <taxon>Polyphaga</taxon>
        <taxon>Cucujiformia</taxon>
        <taxon>Chrysomeloidea</taxon>
        <taxon>Cerambycidae</taxon>
        <taxon>Lamiinae</taxon>
        <taxon>Monochamini</taxon>
        <taxon>Molorchus</taxon>
    </lineage>
</organism>
<evidence type="ECO:0008006" key="3">
    <source>
        <dbReference type="Google" id="ProtNLM"/>
    </source>
</evidence>
<evidence type="ECO:0000313" key="1">
    <source>
        <dbReference type="EMBL" id="KAJ8969778.1"/>
    </source>
</evidence>
<dbReference type="EMBL" id="JAPWTJ010001728">
    <property type="protein sequence ID" value="KAJ8969778.1"/>
    <property type="molecule type" value="Genomic_DNA"/>
</dbReference>
<name>A0ABQ9IZK7_9CUCU</name>
<keyword evidence="2" id="KW-1185">Reference proteome</keyword>
<accession>A0ABQ9IZK7</accession>
<dbReference type="Proteomes" id="UP001162164">
    <property type="component" value="Unassembled WGS sequence"/>
</dbReference>
<reference evidence="1" key="1">
    <citation type="journal article" date="2023" name="Insect Mol. Biol.">
        <title>Genome sequencing provides insights into the evolution of gene families encoding plant cell wall-degrading enzymes in longhorned beetles.</title>
        <authorList>
            <person name="Shin N.R."/>
            <person name="Okamura Y."/>
            <person name="Kirsch R."/>
            <person name="Pauchet Y."/>
        </authorList>
    </citation>
    <scope>NUCLEOTIDE SEQUENCE</scope>
    <source>
        <strain evidence="1">MMC_N1</strain>
    </source>
</reference>
<comment type="caution">
    <text evidence="1">The sequence shown here is derived from an EMBL/GenBank/DDBJ whole genome shotgun (WGS) entry which is preliminary data.</text>
</comment>